<evidence type="ECO:0000313" key="1">
    <source>
        <dbReference type="EMBL" id="SNR98362.1"/>
    </source>
</evidence>
<evidence type="ECO:0000313" key="2">
    <source>
        <dbReference type="Proteomes" id="UP000198310"/>
    </source>
</evidence>
<reference evidence="2" key="1">
    <citation type="submission" date="2017-06" db="EMBL/GenBank/DDBJ databases">
        <authorList>
            <person name="Varghese N."/>
            <person name="Submissions S."/>
        </authorList>
    </citation>
    <scope>NUCLEOTIDE SEQUENCE [LARGE SCALE GENOMIC DNA]</scope>
    <source>
        <strain evidence="2">DSM 28041</strain>
    </source>
</reference>
<dbReference type="AlphaFoldDB" id="A0A239ASS7"/>
<keyword evidence="2" id="KW-1185">Reference proteome</keyword>
<proteinExistence type="predicted"/>
<gene>
    <name evidence="1" type="ORF">SAMN06269173_1156</name>
</gene>
<name>A0A239ASS7_9BACT</name>
<sequence>MSPDPYKQSLTDAAARLVHIRELLFDATFQVAIANELRDWSDTVEVGEVHTISKELLESCSDPNVQLLTKLLTNVERTCDSLLNLNSLELEEEDPD</sequence>
<organism evidence="1 2">
    <name type="scientific">Hymenobacter mucosus</name>
    <dbReference type="NCBI Taxonomy" id="1411120"/>
    <lineage>
        <taxon>Bacteria</taxon>
        <taxon>Pseudomonadati</taxon>
        <taxon>Bacteroidota</taxon>
        <taxon>Cytophagia</taxon>
        <taxon>Cytophagales</taxon>
        <taxon>Hymenobacteraceae</taxon>
        <taxon>Hymenobacter</taxon>
    </lineage>
</organism>
<dbReference type="Proteomes" id="UP000198310">
    <property type="component" value="Unassembled WGS sequence"/>
</dbReference>
<protein>
    <submittedName>
        <fullName evidence="1">Uncharacterized protein</fullName>
    </submittedName>
</protein>
<accession>A0A239ASS7</accession>
<dbReference type="RefSeq" id="WP_143437230.1">
    <property type="nucleotide sequence ID" value="NZ_FZNS01000015.1"/>
</dbReference>
<dbReference type="EMBL" id="FZNS01000015">
    <property type="protein sequence ID" value="SNR98362.1"/>
    <property type="molecule type" value="Genomic_DNA"/>
</dbReference>